<dbReference type="Pfam" id="PF00266">
    <property type="entry name" value="Aminotran_5"/>
    <property type="match status" value="1"/>
</dbReference>
<dbReference type="InterPro" id="IPR015422">
    <property type="entry name" value="PyrdxlP-dep_Trfase_small"/>
</dbReference>
<evidence type="ECO:0000313" key="2">
    <source>
        <dbReference type="EMBL" id="RZS59025.1"/>
    </source>
</evidence>
<accession>A0A4Q7LV83</accession>
<keyword evidence="3" id="KW-1185">Reference proteome</keyword>
<dbReference type="PANTHER" id="PTHR43586">
    <property type="entry name" value="CYSTEINE DESULFURASE"/>
    <property type="match status" value="1"/>
</dbReference>
<comment type="caution">
    <text evidence="2">The sequence shown here is derived from an EMBL/GenBank/DDBJ whole genome shotgun (WGS) entry which is preliminary data.</text>
</comment>
<sequence length="356" mass="37533">MPLTLDVARTHFGPNAAGYLATAALGLPPRATVEAMTADLEVWFAGDRGAPDYDRVVDACRASYARIVNAPVDTVAIAAQVSAAVSVIAADIEPGTEVIVADGDFSSMVFPFLARGDLTVRHVPVAEVAATVSERTALVAYSLVQSATGERADAAAIREAASRVGARTLCDVTQAAGVTPLDALTLADATVCHAYKWLCSPRGVAFLTVSHDWMRTLRPIQAGWYAGEHVWQSAYGPAMNLAPNARRFDVSPAWPAWVGAEPALALLAELDMVEVGAYTAGLGDAYAAAVEMEPRGQAIVSIPDPDGRMLAAAGDGGIRITGRAGKLRASFHLYNTSDDVERLVRVVRDRPAPRIL</sequence>
<dbReference type="InterPro" id="IPR015424">
    <property type="entry name" value="PyrdxlP-dep_Trfase"/>
</dbReference>
<protein>
    <submittedName>
        <fullName evidence="2">Selenocysteine lyase/cysteine desulfurase</fullName>
    </submittedName>
</protein>
<dbReference type="AlphaFoldDB" id="A0A4Q7LV83"/>
<dbReference type="Gene3D" id="3.40.640.10">
    <property type="entry name" value="Type I PLP-dependent aspartate aminotransferase-like (Major domain)"/>
    <property type="match status" value="1"/>
</dbReference>
<name>A0A4Q7LV83_9MICO</name>
<organism evidence="2 3">
    <name type="scientific">Microcella putealis</name>
    <dbReference type="NCBI Taxonomy" id="337005"/>
    <lineage>
        <taxon>Bacteria</taxon>
        <taxon>Bacillati</taxon>
        <taxon>Actinomycetota</taxon>
        <taxon>Actinomycetes</taxon>
        <taxon>Micrococcales</taxon>
        <taxon>Microbacteriaceae</taxon>
        <taxon>Microcella</taxon>
    </lineage>
</organism>
<keyword evidence="2" id="KW-0456">Lyase</keyword>
<dbReference type="InterPro" id="IPR000192">
    <property type="entry name" value="Aminotrans_V_dom"/>
</dbReference>
<evidence type="ECO:0000313" key="3">
    <source>
        <dbReference type="Proteomes" id="UP000293519"/>
    </source>
</evidence>
<gene>
    <name evidence="2" type="ORF">EV141_0242</name>
</gene>
<proteinExistence type="predicted"/>
<dbReference type="PANTHER" id="PTHR43586:SF21">
    <property type="entry name" value="PYRIDOXAL PHOSPHATE (PLP)-DEPENDENT ASPARTATE AMINOTRANSFERASE SUPERFAMILY"/>
    <property type="match status" value="1"/>
</dbReference>
<dbReference type="Proteomes" id="UP000293519">
    <property type="component" value="Unassembled WGS sequence"/>
</dbReference>
<dbReference type="InterPro" id="IPR015421">
    <property type="entry name" value="PyrdxlP-dep_Trfase_major"/>
</dbReference>
<reference evidence="2 3" key="1">
    <citation type="journal article" date="2015" name="Stand. Genomic Sci.">
        <title>Genomic Encyclopedia of Bacterial and Archaeal Type Strains, Phase III: the genomes of soil and plant-associated and newly described type strains.</title>
        <authorList>
            <person name="Whitman W.B."/>
            <person name="Woyke T."/>
            <person name="Klenk H.P."/>
            <person name="Zhou Y."/>
            <person name="Lilburn T.G."/>
            <person name="Beck B.J."/>
            <person name="De Vos P."/>
            <person name="Vandamme P."/>
            <person name="Eisen J.A."/>
            <person name="Garrity G."/>
            <person name="Hugenholtz P."/>
            <person name="Kyrpides N.C."/>
        </authorList>
    </citation>
    <scope>NUCLEOTIDE SEQUENCE [LARGE SCALE GENOMIC DNA]</scope>
    <source>
        <strain evidence="2 3">CV2</strain>
    </source>
</reference>
<dbReference type="RefSeq" id="WP_130484149.1">
    <property type="nucleotide sequence ID" value="NZ_SGWW01000001.1"/>
</dbReference>
<dbReference type="GO" id="GO:0016829">
    <property type="term" value="F:lyase activity"/>
    <property type="evidence" value="ECO:0007669"/>
    <property type="project" value="UniProtKB-KW"/>
</dbReference>
<dbReference type="OrthoDB" id="250246at2"/>
<dbReference type="EMBL" id="SGWW01000001">
    <property type="protein sequence ID" value="RZS59025.1"/>
    <property type="molecule type" value="Genomic_DNA"/>
</dbReference>
<feature type="domain" description="Aminotransferase class V" evidence="1">
    <location>
        <begin position="56"/>
        <end position="284"/>
    </location>
</feature>
<dbReference type="SUPFAM" id="SSF53383">
    <property type="entry name" value="PLP-dependent transferases"/>
    <property type="match status" value="1"/>
</dbReference>
<evidence type="ECO:0000259" key="1">
    <source>
        <dbReference type="Pfam" id="PF00266"/>
    </source>
</evidence>
<dbReference type="Gene3D" id="3.90.1150.10">
    <property type="entry name" value="Aspartate Aminotransferase, domain 1"/>
    <property type="match status" value="1"/>
</dbReference>